<evidence type="ECO:0000313" key="2">
    <source>
        <dbReference type="EMBL" id="MCW8107747.1"/>
    </source>
</evidence>
<sequence length="391" mass="43547">MPASTVLRQSFCSASALFRTLIIFKCCWVLLLANLAFADSVNDNVQQQIAKYVQEKYHEGEFHGAVLVAKNGEIIYEAGVGLANSTWGIPNATDIKYPLASITKYLTSIVINQLVASGDIELAKPANLYLREENLGLNPSITIEHLLSHRAGLADHVYDLSDQEYLRLYGNHFVPPRTIVKNMTSRPQKFKPGTSSYYSNTGFVVLGLVIESVTGKPFCQVLKSRVFAPANMHESGCLQNKEVVPRFATSYESDESKLLHVPFDHSNYSDGYAYSTPRDMLKLDIALRNEILLPLALQNKMGKARIFEPWIEEHYGRLNQLGYGYGLASWKIVSSNNQVTYTVVGHGGAGWGSTSTFWRIPKLGVVVIAFSNRSIWPFPVYEELVNLAVAN</sequence>
<keyword evidence="3" id="KW-1185">Reference proteome</keyword>
<dbReference type="InterPro" id="IPR012338">
    <property type="entry name" value="Beta-lactam/transpept-like"/>
</dbReference>
<proteinExistence type="predicted"/>
<gene>
    <name evidence="2" type="ORF">OPS25_04425</name>
</gene>
<dbReference type="Pfam" id="PF00144">
    <property type="entry name" value="Beta-lactamase"/>
    <property type="match status" value="1"/>
</dbReference>
<dbReference type="RefSeq" id="WP_265616444.1">
    <property type="nucleotide sequence ID" value="NZ_JAPFRD010000005.1"/>
</dbReference>
<accession>A0ABT3P4T1</accession>
<evidence type="ECO:0000313" key="3">
    <source>
        <dbReference type="Proteomes" id="UP001142810"/>
    </source>
</evidence>
<name>A0ABT3P4T1_9ALTE</name>
<dbReference type="Gene3D" id="3.40.710.10">
    <property type="entry name" value="DD-peptidase/beta-lactamase superfamily"/>
    <property type="match status" value="1"/>
</dbReference>
<reference evidence="2" key="1">
    <citation type="submission" date="2022-11" db="EMBL/GenBank/DDBJ databases">
        <title>Alteromonas sp. nov., isolated from sea water of the Qingdao.</title>
        <authorList>
            <person name="Wang Q."/>
        </authorList>
    </citation>
    <scope>NUCLEOTIDE SEQUENCE</scope>
    <source>
        <strain evidence="2">ASW11-7</strain>
    </source>
</reference>
<dbReference type="EMBL" id="JAPFRD010000005">
    <property type="protein sequence ID" value="MCW8107747.1"/>
    <property type="molecule type" value="Genomic_DNA"/>
</dbReference>
<feature type="domain" description="Beta-lactamase-related" evidence="1">
    <location>
        <begin position="50"/>
        <end position="377"/>
    </location>
</feature>
<dbReference type="InterPro" id="IPR050491">
    <property type="entry name" value="AmpC-like"/>
</dbReference>
<dbReference type="InterPro" id="IPR001466">
    <property type="entry name" value="Beta-lactam-related"/>
</dbReference>
<evidence type="ECO:0000259" key="1">
    <source>
        <dbReference type="Pfam" id="PF00144"/>
    </source>
</evidence>
<dbReference type="SUPFAM" id="SSF56601">
    <property type="entry name" value="beta-lactamase/transpeptidase-like"/>
    <property type="match status" value="1"/>
</dbReference>
<dbReference type="PANTHER" id="PTHR46825:SF9">
    <property type="entry name" value="BETA-LACTAMASE-RELATED DOMAIN-CONTAINING PROTEIN"/>
    <property type="match status" value="1"/>
</dbReference>
<organism evidence="2 3">
    <name type="scientific">Alteromonas aquimaris</name>
    <dbReference type="NCBI Taxonomy" id="2998417"/>
    <lineage>
        <taxon>Bacteria</taxon>
        <taxon>Pseudomonadati</taxon>
        <taxon>Pseudomonadota</taxon>
        <taxon>Gammaproteobacteria</taxon>
        <taxon>Alteromonadales</taxon>
        <taxon>Alteromonadaceae</taxon>
        <taxon>Alteromonas/Salinimonas group</taxon>
        <taxon>Alteromonas</taxon>
    </lineage>
</organism>
<comment type="caution">
    <text evidence="2">The sequence shown here is derived from an EMBL/GenBank/DDBJ whole genome shotgun (WGS) entry which is preliminary data.</text>
</comment>
<dbReference type="PANTHER" id="PTHR46825">
    <property type="entry name" value="D-ALANYL-D-ALANINE-CARBOXYPEPTIDASE/ENDOPEPTIDASE AMPH"/>
    <property type="match status" value="1"/>
</dbReference>
<dbReference type="Proteomes" id="UP001142810">
    <property type="component" value="Unassembled WGS sequence"/>
</dbReference>
<protein>
    <submittedName>
        <fullName evidence="2">Beta-lactamase family protein</fullName>
    </submittedName>
</protein>